<dbReference type="SUPFAM" id="SSF52218">
    <property type="entry name" value="Flavoproteins"/>
    <property type="match status" value="1"/>
</dbReference>
<evidence type="ECO:0000256" key="1">
    <source>
        <dbReference type="ARBA" id="ARBA00006961"/>
    </source>
</evidence>
<dbReference type="PANTHER" id="PTHR30546:SF23">
    <property type="entry name" value="FLAVOPROTEIN-LIKE PROTEIN YCP4-RELATED"/>
    <property type="match status" value="1"/>
</dbReference>
<dbReference type="GO" id="GO:0016020">
    <property type="term" value="C:membrane"/>
    <property type="evidence" value="ECO:0007669"/>
    <property type="project" value="TreeGrafter"/>
</dbReference>
<evidence type="ECO:0000313" key="3">
    <source>
        <dbReference type="EMBL" id="KAH3675849.1"/>
    </source>
</evidence>
<gene>
    <name evidence="3" type="ORF">WICMUC_002495</name>
</gene>
<dbReference type="EMBL" id="JAEUBF010000698">
    <property type="protein sequence ID" value="KAH3675849.1"/>
    <property type="molecule type" value="Genomic_DNA"/>
</dbReference>
<comment type="similarity">
    <text evidence="1">Belongs to the WrbA family.</text>
</comment>
<dbReference type="GO" id="GO:0003955">
    <property type="term" value="F:NAD(P)H dehydrogenase (quinone) activity"/>
    <property type="evidence" value="ECO:0007669"/>
    <property type="project" value="TreeGrafter"/>
</dbReference>
<dbReference type="Pfam" id="PF03358">
    <property type="entry name" value="FMN_red"/>
    <property type="match status" value="1"/>
</dbReference>
<dbReference type="GO" id="GO:0010181">
    <property type="term" value="F:FMN binding"/>
    <property type="evidence" value="ECO:0007669"/>
    <property type="project" value="InterPro"/>
</dbReference>
<accession>A0A9P8PQV1</accession>
<dbReference type="PROSITE" id="PS50902">
    <property type="entry name" value="FLAVODOXIN_LIKE"/>
    <property type="match status" value="1"/>
</dbReference>
<dbReference type="InterPro" id="IPR005025">
    <property type="entry name" value="FMN_Rdtase-like_dom"/>
</dbReference>
<keyword evidence="4" id="KW-1185">Reference proteome</keyword>
<dbReference type="PANTHER" id="PTHR30546">
    <property type="entry name" value="FLAVODOXIN-RELATED PROTEIN WRBA-RELATED"/>
    <property type="match status" value="1"/>
</dbReference>
<dbReference type="OrthoDB" id="3979508at2759"/>
<dbReference type="InterPro" id="IPR029039">
    <property type="entry name" value="Flavoprotein-like_sf"/>
</dbReference>
<feature type="domain" description="Flavodoxin-like" evidence="2">
    <location>
        <begin position="4"/>
        <end position="197"/>
    </location>
</feature>
<reference evidence="3" key="1">
    <citation type="journal article" date="2021" name="Open Biol.">
        <title>Shared evolutionary footprints suggest mitochondrial oxidative damage underlies multiple complex I losses in fungi.</title>
        <authorList>
            <person name="Schikora-Tamarit M.A."/>
            <person name="Marcet-Houben M."/>
            <person name="Nosek J."/>
            <person name="Gabaldon T."/>
        </authorList>
    </citation>
    <scope>NUCLEOTIDE SEQUENCE</scope>
    <source>
        <strain evidence="3">CBS6341</strain>
    </source>
</reference>
<reference evidence="3" key="2">
    <citation type="submission" date="2021-01" db="EMBL/GenBank/DDBJ databases">
        <authorList>
            <person name="Schikora-Tamarit M.A."/>
        </authorList>
    </citation>
    <scope>NUCLEOTIDE SEQUENCE</scope>
    <source>
        <strain evidence="3">CBS6341</strain>
    </source>
</reference>
<dbReference type="Gene3D" id="3.40.50.360">
    <property type="match status" value="1"/>
</dbReference>
<evidence type="ECO:0000259" key="2">
    <source>
        <dbReference type="PROSITE" id="PS50902"/>
    </source>
</evidence>
<dbReference type="AlphaFoldDB" id="A0A9P8PQV1"/>
<name>A0A9P8PQV1_9ASCO</name>
<proteinExistence type="inferred from homology"/>
<comment type="caution">
    <text evidence="3">The sequence shown here is derived from an EMBL/GenBank/DDBJ whole genome shotgun (WGS) entry which is preliminary data.</text>
</comment>
<evidence type="ECO:0000313" key="4">
    <source>
        <dbReference type="Proteomes" id="UP000769528"/>
    </source>
</evidence>
<dbReference type="InterPro" id="IPR008254">
    <property type="entry name" value="Flavodoxin/NO_synth"/>
</dbReference>
<dbReference type="Proteomes" id="UP000769528">
    <property type="component" value="Unassembled WGS sequence"/>
</dbReference>
<organism evidence="3 4">
    <name type="scientific">Wickerhamomyces mucosus</name>
    <dbReference type="NCBI Taxonomy" id="1378264"/>
    <lineage>
        <taxon>Eukaryota</taxon>
        <taxon>Fungi</taxon>
        <taxon>Dikarya</taxon>
        <taxon>Ascomycota</taxon>
        <taxon>Saccharomycotina</taxon>
        <taxon>Saccharomycetes</taxon>
        <taxon>Phaffomycetales</taxon>
        <taxon>Wickerhamomycetaceae</taxon>
        <taxon>Wickerhamomyces</taxon>
    </lineage>
</organism>
<sequence length="197" mass="21272">MVKIAIIYHSKYNHTKALADSILEGAQSVENVQVKIFTTEEASKPETLKDLTDNYSGFIFGSPTYFGSPSAGFKEFIESTSSIFATRGWANKLASGFTISASRAGSKENTLIDLVVFAAQHGLTWVPLNLLPGHNSSTTTESNNNASGYFLGIGAQANADQGAEGIRQSDLESGKHLGKRFATFAKLYQPVIEELKL</sequence>
<protein>
    <recommendedName>
        <fullName evidence="2">Flavodoxin-like domain-containing protein</fullName>
    </recommendedName>
</protein>